<accession>E6WXQ5</accession>
<dbReference type="Gene3D" id="3.90.320.10">
    <property type="match status" value="1"/>
</dbReference>
<dbReference type="PANTHER" id="PTHR37168">
    <property type="entry name" value="CRISPR-ASSOCIATED EXONUCLEASE CAS4"/>
    <property type="match status" value="1"/>
</dbReference>
<dbReference type="PANTHER" id="PTHR37168:SF2">
    <property type="entry name" value="CRISPR-ASSOCIATED EXONUCLEASE CAS4"/>
    <property type="match status" value="1"/>
</dbReference>
<evidence type="ECO:0000313" key="2">
    <source>
        <dbReference type="EMBL" id="ADV46312.1"/>
    </source>
</evidence>
<evidence type="ECO:0000259" key="1">
    <source>
        <dbReference type="Pfam" id="PF01930"/>
    </source>
</evidence>
<dbReference type="InterPro" id="IPR011604">
    <property type="entry name" value="PDDEXK-like_dom_sf"/>
</dbReference>
<reference evidence="3" key="2">
    <citation type="submission" date="2011-01" db="EMBL/GenBank/DDBJ databases">
        <title>The complete genome of Nitratifractor salsuginis DSM 16511.</title>
        <authorList>
            <consortium name="US DOE Joint Genome Institute (JGI-PGF)"/>
            <person name="Lucas S."/>
            <person name="Copeland A."/>
            <person name="Lapidus A."/>
            <person name="Bruce D."/>
            <person name="Goodwin L."/>
            <person name="Pitluck S."/>
            <person name="Kyrpides N."/>
            <person name="Mavromatis K."/>
            <person name="Ivanova N."/>
            <person name="Mikhailova N."/>
            <person name="Zeytun A."/>
            <person name="Detter J.C."/>
            <person name="Tapia R."/>
            <person name="Han C."/>
            <person name="Land M."/>
            <person name="Hauser L."/>
            <person name="Markowitz V."/>
            <person name="Cheng J.-F."/>
            <person name="Hugenholtz P."/>
            <person name="Woyke T."/>
            <person name="Wu D."/>
            <person name="Tindall B."/>
            <person name="Schuetze A."/>
            <person name="Brambilla E."/>
            <person name="Klenk H.-P."/>
            <person name="Eisen J.A."/>
        </authorList>
    </citation>
    <scope>NUCLEOTIDE SEQUENCE [LARGE SCALE GENOMIC DNA]</scope>
    <source>
        <strain evidence="3">DSM 16511 / JCM 12458 / E9I37-1</strain>
    </source>
</reference>
<sequence>MFDPSLITGTLVHYYVTCRREAWLYSRRIHADQWDENIMMGKALAEIKEEQLSQFPFSNLKFDRIGKQRGHYLVTEYKKTMKNPEGAKMQLLFYMWQLKTSLKLKEINGKVISGKKVLFVEGSAENIAKMEALIAEISAFLERPEAPPFHEIPFCKKCGYRDYCL</sequence>
<protein>
    <submittedName>
        <fullName evidence="2">CRISPR-associated exonuclease, Cas4 family</fullName>
    </submittedName>
</protein>
<keyword evidence="2" id="KW-0378">Hydrolase</keyword>
<proteinExistence type="predicted"/>
<dbReference type="HOGENOM" id="CLU_133784_0_0_7"/>
<keyword evidence="2" id="KW-0540">Nuclease</keyword>
<dbReference type="Pfam" id="PF01930">
    <property type="entry name" value="Cas_Cas4"/>
    <property type="match status" value="1"/>
</dbReference>
<feature type="domain" description="DUF83" evidence="1">
    <location>
        <begin position="8"/>
        <end position="165"/>
    </location>
</feature>
<gene>
    <name evidence="2" type="ordered locus">Nitsa_1054</name>
</gene>
<keyword evidence="3" id="KW-1185">Reference proteome</keyword>
<reference evidence="2 3" key="1">
    <citation type="journal article" date="2011" name="Stand. Genomic Sci.">
        <title>Complete genome sequence of Nitratifractor salsuginis type strain (E9I37-1).</title>
        <authorList>
            <person name="Anderson I."/>
            <person name="Sikorski J."/>
            <person name="Zeytun A."/>
            <person name="Nolan M."/>
            <person name="Lapidus A."/>
            <person name="Lucas S."/>
            <person name="Hammon N."/>
            <person name="Deshpande S."/>
            <person name="Cheng J.F."/>
            <person name="Tapia R."/>
            <person name="Han C."/>
            <person name="Goodwin L."/>
            <person name="Pitluck S."/>
            <person name="Liolios K."/>
            <person name="Pagani I."/>
            <person name="Ivanova N."/>
            <person name="Huntemann M."/>
            <person name="Mavromatis K."/>
            <person name="Ovchinikova G."/>
            <person name="Pati A."/>
            <person name="Chen A."/>
            <person name="Palaniappan K."/>
            <person name="Land M."/>
            <person name="Hauser L."/>
            <person name="Brambilla E.M."/>
            <person name="Ngatchou-Djao O.D."/>
            <person name="Rohde M."/>
            <person name="Tindall B.J."/>
            <person name="Goker M."/>
            <person name="Detter J.C."/>
            <person name="Woyke T."/>
            <person name="Bristow J."/>
            <person name="Eisen J.A."/>
            <person name="Markowitz V."/>
            <person name="Hugenholtz P."/>
            <person name="Klenk H.P."/>
            <person name="Kyrpides N.C."/>
        </authorList>
    </citation>
    <scope>NUCLEOTIDE SEQUENCE [LARGE SCALE GENOMIC DNA]</scope>
    <source>
        <strain evidence="3">DSM 16511 / JCM 12458 / E9I37-1</strain>
    </source>
</reference>
<evidence type="ECO:0000313" key="3">
    <source>
        <dbReference type="Proteomes" id="UP000008633"/>
    </source>
</evidence>
<dbReference type="RefSeq" id="WP_013554005.1">
    <property type="nucleotide sequence ID" value="NC_014935.1"/>
</dbReference>
<keyword evidence="2" id="KW-0269">Exonuclease</keyword>
<dbReference type="eggNOG" id="COG1468">
    <property type="taxonomic scope" value="Bacteria"/>
</dbReference>
<organism evidence="2 3">
    <name type="scientific">Nitratifractor salsuginis (strain DSM 16511 / JCM 12458 / E9I37-1)</name>
    <dbReference type="NCBI Taxonomy" id="749222"/>
    <lineage>
        <taxon>Bacteria</taxon>
        <taxon>Pseudomonadati</taxon>
        <taxon>Campylobacterota</taxon>
        <taxon>Epsilonproteobacteria</taxon>
        <taxon>Campylobacterales</taxon>
        <taxon>Sulfurovaceae</taxon>
        <taxon>Nitratifractor</taxon>
    </lineage>
</organism>
<dbReference type="AlphaFoldDB" id="E6WXQ5"/>
<dbReference type="STRING" id="749222.Nitsa_1054"/>
<dbReference type="KEGG" id="nsa:Nitsa_1054"/>
<name>E6WXQ5_NITSE</name>
<dbReference type="EMBL" id="CP002452">
    <property type="protein sequence ID" value="ADV46312.1"/>
    <property type="molecule type" value="Genomic_DNA"/>
</dbReference>
<dbReference type="InterPro" id="IPR022765">
    <property type="entry name" value="Dna2/Cas4_DUF83"/>
</dbReference>
<dbReference type="OrthoDB" id="9794720at2"/>
<dbReference type="Proteomes" id="UP000008633">
    <property type="component" value="Chromosome"/>
</dbReference>
<dbReference type="GO" id="GO:0004527">
    <property type="term" value="F:exonuclease activity"/>
    <property type="evidence" value="ECO:0007669"/>
    <property type="project" value="UniProtKB-KW"/>
</dbReference>